<reference evidence="1 2" key="1">
    <citation type="submission" date="2020-08" db="EMBL/GenBank/DDBJ databases">
        <title>Sequencing the genomes of 1000 actinobacteria strains.</title>
        <authorList>
            <person name="Klenk H.-P."/>
        </authorList>
    </citation>
    <scope>NUCLEOTIDE SEQUENCE [LARGE SCALE GENOMIC DNA]</scope>
    <source>
        <strain evidence="1 2">DSM 28967</strain>
    </source>
</reference>
<dbReference type="RefSeq" id="WP_184798006.1">
    <property type="nucleotide sequence ID" value="NZ_JACHMY010000001.1"/>
</dbReference>
<gene>
    <name evidence="1" type="ORF">HDA39_004486</name>
</gene>
<sequence>MITTRKSIADALSTVPGIKGYAKKPKVTKAGDAWPLINELTRGPALVFQTTWRIAVTIGSDEGSAIDKFDTLIPEVTQALQEVVYVDSARPIAVPTEAGDLYGVELIARSE</sequence>
<evidence type="ECO:0000313" key="1">
    <source>
        <dbReference type="EMBL" id="MBB5837752.1"/>
    </source>
</evidence>
<keyword evidence="2" id="KW-1185">Reference proteome</keyword>
<proteinExistence type="predicted"/>
<accession>A0A7W9MVZ4</accession>
<dbReference type="Proteomes" id="UP000549971">
    <property type="component" value="Unassembled WGS sequence"/>
</dbReference>
<dbReference type="EMBL" id="JACHMY010000001">
    <property type="protein sequence ID" value="MBB5837752.1"/>
    <property type="molecule type" value="Genomic_DNA"/>
</dbReference>
<evidence type="ECO:0000313" key="2">
    <source>
        <dbReference type="Proteomes" id="UP000549971"/>
    </source>
</evidence>
<organism evidence="1 2">
    <name type="scientific">Kribbella italica</name>
    <dbReference type="NCBI Taxonomy" id="1540520"/>
    <lineage>
        <taxon>Bacteria</taxon>
        <taxon>Bacillati</taxon>
        <taxon>Actinomycetota</taxon>
        <taxon>Actinomycetes</taxon>
        <taxon>Propionibacteriales</taxon>
        <taxon>Kribbellaceae</taxon>
        <taxon>Kribbella</taxon>
    </lineage>
</organism>
<protein>
    <recommendedName>
        <fullName evidence="3">DUF3168 domain-containing protein</fullName>
    </recommendedName>
</protein>
<name>A0A7W9MVZ4_9ACTN</name>
<comment type="caution">
    <text evidence="1">The sequence shown here is derived from an EMBL/GenBank/DDBJ whole genome shotgun (WGS) entry which is preliminary data.</text>
</comment>
<evidence type="ECO:0008006" key="3">
    <source>
        <dbReference type="Google" id="ProtNLM"/>
    </source>
</evidence>
<dbReference type="AlphaFoldDB" id="A0A7W9MVZ4"/>